<organism evidence="2 3">
    <name type="scientific">Claviceps pusilla</name>
    <dbReference type="NCBI Taxonomy" id="123648"/>
    <lineage>
        <taxon>Eukaryota</taxon>
        <taxon>Fungi</taxon>
        <taxon>Dikarya</taxon>
        <taxon>Ascomycota</taxon>
        <taxon>Pezizomycotina</taxon>
        <taxon>Sordariomycetes</taxon>
        <taxon>Hypocreomycetidae</taxon>
        <taxon>Hypocreales</taxon>
        <taxon>Clavicipitaceae</taxon>
        <taxon>Claviceps</taxon>
    </lineage>
</organism>
<proteinExistence type="predicted"/>
<dbReference type="EMBL" id="SRPW01004503">
    <property type="protein sequence ID" value="KAG5981952.1"/>
    <property type="molecule type" value="Genomic_DNA"/>
</dbReference>
<dbReference type="AlphaFoldDB" id="A0A9P7SVQ8"/>
<evidence type="ECO:0000256" key="1">
    <source>
        <dbReference type="SAM" id="MobiDB-lite"/>
    </source>
</evidence>
<dbReference type="Proteomes" id="UP000748025">
    <property type="component" value="Unassembled WGS sequence"/>
</dbReference>
<comment type="caution">
    <text evidence="2">The sequence shown here is derived from an EMBL/GenBank/DDBJ whole genome shotgun (WGS) entry which is preliminary data.</text>
</comment>
<reference evidence="2" key="1">
    <citation type="journal article" date="2020" name="bioRxiv">
        <title>Whole genome comparisons of ergot fungi reveals the divergence and evolution of species within the genus Claviceps are the result of varying mechanisms driving genome evolution and host range expansion.</title>
        <authorList>
            <person name="Wyka S.A."/>
            <person name="Mondo S.J."/>
            <person name="Liu M."/>
            <person name="Dettman J."/>
            <person name="Nalam V."/>
            <person name="Broders K.D."/>
        </authorList>
    </citation>
    <scope>NUCLEOTIDE SEQUENCE</scope>
    <source>
        <strain evidence="2">CCC 602</strain>
    </source>
</reference>
<keyword evidence="3" id="KW-1185">Reference proteome</keyword>
<accession>A0A9P7SVQ8</accession>
<sequence length="137" mass="15350">VTSSPSEVGTTLPDGGKVSATNYMQWLNMLGPLTLHWNGRDAKGAKPEEPERVAPTVYILYREYKHPSMLPHNFGVKSVKEFQDHPRSLKSANESDIVSGHRNPPEHIPPWPVILHSIPSIPRGHTLDSPRILSRTY</sequence>
<evidence type="ECO:0000313" key="3">
    <source>
        <dbReference type="Proteomes" id="UP000748025"/>
    </source>
</evidence>
<protein>
    <submittedName>
        <fullName evidence="2">Uncharacterized protein</fullName>
    </submittedName>
</protein>
<evidence type="ECO:0000313" key="2">
    <source>
        <dbReference type="EMBL" id="KAG5981952.1"/>
    </source>
</evidence>
<name>A0A9P7SVQ8_9HYPO</name>
<feature type="non-terminal residue" evidence="2">
    <location>
        <position position="1"/>
    </location>
</feature>
<gene>
    <name evidence="2" type="ORF">E4U43_006512</name>
</gene>
<feature type="region of interest" description="Disordered" evidence="1">
    <location>
        <begin position="81"/>
        <end position="105"/>
    </location>
</feature>